<evidence type="ECO:0000313" key="1">
    <source>
        <dbReference type="EMBL" id="QIS05121.1"/>
    </source>
</evidence>
<dbReference type="Proteomes" id="UP000501705">
    <property type="component" value="Chromosome"/>
</dbReference>
<gene>
    <name evidence="1" type="ORF">F5X71_24885</name>
</gene>
<organism evidence="1 2">
    <name type="scientific">Nocardia brasiliensis</name>
    <dbReference type="NCBI Taxonomy" id="37326"/>
    <lineage>
        <taxon>Bacteria</taxon>
        <taxon>Bacillati</taxon>
        <taxon>Actinomycetota</taxon>
        <taxon>Actinomycetes</taxon>
        <taxon>Mycobacteriales</taxon>
        <taxon>Nocardiaceae</taxon>
        <taxon>Nocardia</taxon>
    </lineage>
</organism>
<evidence type="ECO:0000313" key="2">
    <source>
        <dbReference type="Proteomes" id="UP000501705"/>
    </source>
</evidence>
<dbReference type="AlphaFoldDB" id="A0A6G9XVX0"/>
<protein>
    <submittedName>
        <fullName evidence="1">Uncharacterized protein</fullName>
    </submittedName>
</protein>
<dbReference type="RefSeq" id="WP_167464214.1">
    <property type="nucleotide sequence ID" value="NZ_CP046171.1"/>
</dbReference>
<proteinExistence type="predicted"/>
<accession>A0A6G9XVX0</accession>
<sequence length="77" mass="8835">MIRSCKGDLLVATLRVPESYWSEHPDMVLRLKEVVGRLRGTGEKPHDVEQPRGADRSFTTDDMIWKRIGELRESGIL</sequence>
<dbReference type="EMBL" id="CP046171">
    <property type="protein sequence ID" value="QIS05121.1"/>
    <property type="molecule type" value="Genomic_DNA"/>
</dbReference>
<name>A0A6G9XVX0_NOCBR</name>
<reference evidence="1 2" key="1">
    <citation type="journal article" date="2019" name="ACS Chem. Biol.">
        <title>Identification and Mobilization of a Cryptic Antibiotic Biosynthesis Gene Locus from a Human-Pathogenic Nocardia Isolate.</title>
        <authorList>
            <person name="Herisse M."/>
            <person name="Ishida K."/>
            <person name="Porter J.L."/>
            <person name="Howden B."/>
            <person name="Hertweck C."/>
            <person name="Stinear T.P."/>
            <person name="Pidot S.J."/>
        </authorList>
    </citation>
    <scope>NUCLEOTIDE SEQUENCE [LARGE SCALE GENOMIC DNA]</scope>
    <source>
        <strain evidence="1 2">AUSMDU00024985</strain>
    </source>
</reference>